<gene>
    <name evidence="3" type="ORF">M6B22_11250</name>
</gene>
<dbReference type="InterPro" id="IPR013610">
    <property type="entry name" value="ArdC_N"/>
</dbReference>
<feature type="region of interest" description="Disordered" evidence="1">
    <location>
        <begin position="312"/>
        <end position="331"/>
    </location>
</feature>
<dbReference type="Proteomes" id="UP001164693">
    <property type="component" value="Chromosome"/>
</dbReference>
<evidence type="ECO:0000313" key="4">
    <source>
        <dbReference type="Proteomes" id="UP001164693"/>
    </source>
</evidence>
<dbReference type="RefSeq" id="WP_269441639.1">
    <property type="nucleotide sequence ID" value="NZ_CP097463.1"/>
</dbReference>
<name>A0ABY7JRE8_9ACTN</name>
<accession>A0ABY7JRE8</accession>
<dbReference type="Pfam" id="PF08401">
    <property type="entry name" value="ArdcN"/>
    <property type="match status" value="1"/>
</dbReference>
<keyword evidence="4" id="KW-1185">Reference proteome</keyword>
<dbReference type="EMBL" id="CP097463">
    <property type="protein sequence ID" value="WAX55137.1"/>
    <property type="molecule type" value="Genomic_DNA"/>
</dbReference>
<sequence length="343" mass="36729">MSREEAAAARAERIDAAQAVLADAVAGIRDGDGWQRFLAFQAKLHAYSANNCLLITAQHLHKYEQGLVPSPLPTYVASYRRWQDLGRQVQRGQSGMAIVAPMRGFRREAVDADGNTRRLAGDERPDAGEQETKTAYMRGFTVEKVFSMEQTDGDPLPLPPAPHLLTGQAPPGLSDAVTRLVESRGFAVSTVASAVELGGANGRTTWSDRTVKIRADMDDAARVKTLIHEVAHVLLHDPTTDETGAGLPTGHKEVEAESVAFVVADAHGMATGEYSFAYVAGWIDREDHASVIAKTAQRVAACAKQIIAASPAAHTDGGRPTVPERPVSRPAELALAEREAVGL</sequence>
<reference evidence="3" key="1">
    <citation type="submission" date="2022-05" db="EMBL/GenBank/DDBJ databases">
        <title>Jatrophihabitans sp. SB3-54 whole genome sequence.</title>
        <authorList>
            <person name="Suh M.K."/>
            <person name="Eom M.K."/>
            <person name="Kim J.S."/>
            <person name="Kim H.S."/>
            <person name="Do H.E."/>
            <person name="Shin Y.K."/>
            <person name="Lee J.-S."/>
        </authorList>
    </citation>
    <scope>NUCLEOTIDE SEQUENCE</scope>
    <source>
        <strain evidence="3">SB3-54</strain>
    </source>
</reference>
<feature type="domain" description="N-terminal" evidence="2">
    <location>
        <begin position="35"/>
        <end position="142"/>
    </location>
</feature>
<organism evidence="3 4">
    <name type="scientific">Jatrophihabitans cynanchi</name>
    <dbReference type="NCBI Taxonomy" id="2944128"/>
    <lineage>
        <taxon>Bacteria</taxon>
        <taxon>Bacillati</taxon>
        <taxon>Actinomycetota</taxon>
        <taxon>Actinomycetes</taxon>
        <taxon>Jatrophihabitantales</taxon>
        <taxon>Jatrophihabitantaceae</taxon>
        <taxon>Jatrophihabitans</taxon>
    </lineage>
</organism>
<evidence type="ECO:0000313" key="3">
    <source>
        <dbReference type="EMBL" id="WAX55137.1"/>
    </source>
</evidence>
<protein>
    <submittedName>
        <fullName evidence="3">ArdC-like ssDNA-binding domain-containing protein</fullName>
    </submittedName>
</protein>
<evidence type="ECO:0000259" key="2">
    <source>
        <dbReference type="Pfam" id="PF08401"/>
    </source>
</evidence>
<evidence type="ECO:0000256" key="1">
    <source>
        <dbReference type="SAM" id="MobiDB-lite"/>
    </source>
</evidence>
<proteinExistence type="predicted"/>